<organism evidence="2 3">
    <name type="scientific">Aspergillus glaucus CBS 516.65</name>
    <dbReference type="NCBI Taxonomy" id="1160497"/>
    <lineage>
        <taxon>Eukaryota</taxon>
        <taxon>Fungi</taxon>
        <taxon>Dikarya</taxon>
        <taxon>Ascomycota</taxon>
        <taxon>Pezizomycotina</taxon>
        <taxon>Eurotiomycetes</taxon>
        <taxon>Eurotiomycetidae</taxon>
        <taxon>Eurotiales</taxon>
        <taxon>Aspergillaceae</taxon>
        <taxon>Aspergillus</taxon>
        <taxon>Aspergillus subgen. Aspergillus</taxon>
    </lineage>
</organism>
<feature type="compositionally biased region" description="Pro residues" evidence="1">
    <location>
        <begin position="29"/>
        <end position="39"/>
    </location>
</feature>
<dbReference type="GeneID" id="34461112"/>
<dbReference type="Proteomes" id="UP000184300">
    <property type="component" value="Unassembled WGS sequence"/>
</dbReference>
<proteinExistence type="predicted"/>
<name>A0A1L9VD20_ASPGL</name>
<gene>
    <name evidence="2" type="ORF">ASPGLDRAFT_37623</name>
</gene>
<dbReference type="VEuPathDB" id="FungiDB:ASPGLDRAFT_37623"/>
<dbReference type="RefSeq" id="XP_022398497.1">
    <property type="nucleotide sequence ID" value="XM_022544851.1"/>
</dbReference>
<reference evidence="3" key="1">
    <citation type="journal article" date="2017" name="Genome Biol.">
        <title>Comparative genomics reveals high biological diversity and specific adaptations in the industrially and medically important fungal genus Aspergillus.</title>
        <authorList>
            <person name="de Vries R.P."/>
            <person name="Riley R."/>
            <person name="Wiebenga A."/>
            <person name="Aguilar-Osorio G."/>
            <person name="Amillis S."/>
            <person name="Uchima C.A."/>
            <person name="Anderluh G."/>
            <person name="Asadollahi M."/>
            <person name="Askin M."/>
            <person name="Barry K."/>
            <person name="Battaglia E."/>
            <person name="Bayram O."/>
            <person name="Benocci T."/>
            <person name="Braus-Stromeyer S.A."/>
            <person name="Caldana C."/>
            <person name="Canovas D."/>
            <person name="Cerqueira G.C."/>
            <person name="Chen F."/>
            <person name="Chen W."/>
            <person name="Choi C."/>
            <person name="Clum A."/>
            <person name="Dos Santos R.A."/>
            <person name="Damasio A.R."/>
            <person name="Diallinas G."/>
            <person name="Emri T."/>
            <person name="Fekete E."/>
            <person name="Flipphi M."/>
            <person name="Freyberg S."/>
            <person name="Gallo A."/>
            <person name="Gournas C."/>
            <person name="Habgood R."/>
            <person name="Hainaut M."/>
            <person name="Harispe M.L."/>
            <person name="Henrissat B."/>
            <person name="Hilden K.S."/>
            <person name="Hope R."/>
            <person name="Hossain A."/>
            <person name="Karabika E."/>
            <person name="Karaffa L."/>
            <person name="Karanyi Z."/>
            <person name="Krasevec N."/>
            <person name="Kuo A."/>
            <person name="Kusch H."/>
            <person name="LaButti K."/>
            <person name="Lagendijk E.L."/>
            <person name="Lapidus A."/>
            <person name="Levasseur A."/>
            <person name="Lindquist E."/>
            <person name="Lipzen A."/>
            <person name="Logrieco A.F."/>
            <person name="MacCabe A."/>
            <person name="Maekelae M.R."/>
            <person name="Malavazi I."/>
            <person name="Melin P."/>
            <person name="Meyer V."/>
            <person name="Mielnichuk N."/>
            <person name="Miskei M."/>
            <person name="Molnar A.P."/>
            <person name="Mule G."/>
            <person name="Ngan C.Y."/>
            <person name="Orejas M."/>
            <person name="Orosz E."/>
            <person name="Ouedraogo J.P."/>
            <person name="Overkamp K.M."/>
            <person name="Park H.-S."/>
            <person name="Perrone G."/>
            <person name="Piumi F."/>
            <person name="Punt P.J."/>
            <person name="Ram A.F."/>
            <person name="Ramon A."/>
            <person name="Rauscher S."/>
            <person name="Record E."/>
            <person name="Riano-Pachon D.M."/>
            <person name="Robert V."/>
            <person name="Roehrig J."/>
            <person name="Ruller R."/>
            <person name="Salamov A."/>
            <person name="Salih N.S."/>
            <person name="Samson R.A."/>
            <person name="Sandor E."/>
            <person name="Sanguinetti M."/>
            <person name="Schuetze T."/>
            <person name="Sepcic K."/>
            <person name="Shelest E."/>
            <person name="Sherlock G."/>
            <person name="Sophianopoulou V."/>
            <person name="Squina F.M."/>
            <person name="Sun H."/>
            <person name="Susca A."/>
            <person name="Todd R.B."/>
            <person name="Tsang A."/>
            <person name="Unkles S.E."/>
            <person name="van de Wiele N."/>
            <person name="van Rossen-Uffink D."/>
            <person name="Oliveira J.V."/>
            <person name="Vesth T.C."/>
            <person name="Visser J."/>
            <person name="Yu J.-H."/>
            <person name="Zhou M."/>
            <person name="Andersen M.R."/>
            <person name="Archer D.B."/>
            <person name="Baker S.E."/>
            <person name="Benoit I."/>
            <person name="Brakhage A.A."/>
            <person name="Braus G.H."/>
            <person name="Fischer R."/>
            <person name="Frisvad J.C."/>
            <person name="Goldman G.H."/>
            <person name="Houbraken J."/>
            <person name="Oakley B."/>
            <person name="Pocsi I."/>
            <person name="Scazzocchio C."/>
            <person name="Seiboth B."/>
            <person name="vanKuyk P.A."/>
            <person name="Wortman J."/>
            <person name="Dyer P.S."/>
            <person name="Grigoriev I.V."/>
        </authorList>
    </citation>
    <scope>NUCLEOTIDE SEQUENCE [LARGE SCALE GENOMIC DNA]</scope>
    <source>
        <strain evidence="3">CBS 516.65</strain>
    </source>
</reference>
<accession>A0A1L9VD20</accession>
<evidence type="ECO:0000313" key="2">
    <source>
        <dbReference type="EMBL" id="OJJ81799.1"/>
    </source>
</evidence>
<feature type="region of interest" description="Disordered" evidence="1">
    <location>
        <begin position="1"/>
        <end position="68"/>
    </location>
</feature>
<protein>
    <submittedName>
        <fullName evidence="2">Uncharacterized protein</fullName>
    </submittedName>
</protein>
<evidence type="ECO:0000313" key="3">
    <source>
        <dbReference type="Proteomes" id="UP000184300"/>
    </source>
</evidence>
<dbReference type="EMBL" id="KV878904">
    <property type="protein sequence ID" value="OJJ81799.1"/>
    <property type="molecule type" value="Genomic_DNA"/>
</dbReference>
<dbReference type="AlphaFoldDB" id="A0A1L9VD20"/>
<evidence type="ECO:0000256" key="1">
    <source>
        <dbReference type="SAM" id="MobiDB-lite"/>
    </source>
</evidence>
<keyword evidence="3" id="KW-1185">Reference proteome</keyword>
<sequence>MTAPLPPLKQATPYKLNTTPLVDSESPLPTEPPTHPQPPSILFDNSQPADKTPSRLSGVKISKGAGQPSNTAATTLITKLATLLAVDEETIDPSATLASVRSGCLLLELVPWRWLDTRNHFVSVMDTMVWSRTQALAEFPVFLLIDVDESQALSAPKYGCLATSHHAHT</sequence>